<dbReference type="InterPro" id="IPR024671">
    <property type="entry name" value="Atg22-like"/>
</dbReference>
<proteinExistence type="inferred from homology"/>
<evidence type="ECO:0000313" key="9">
    <source>
        <dbReference type="EMBL" id="KAI0306808.1"/>
    </source>
</evidence>
<dbReference type="InterPro" id="IPR050495">
    <property type="entry name" value="ATG22/LtaA_families"/>
</dbReference>
<comment type="caution">
    <text evidence="9">The sequence shown here is derived from an EMBL/GenBank/DDBJ whole genome shotgun (WGS) entry which is preliminary data.</text>
</comment>
<dbReference type="GO" id="GO:0005774">
    <property type="term" value="C:vacuolar membrane"/>
    <property type="evidence" value="ECO:0007669"/>
    <property type="project" value="UniProtKB-SubCell"/>
</dbReference>
<feature type="transmembrane region" description="Helical" evidence="8">
    <location>
        <begin position="422"/>
        <end position="439"/>
    </location>
</feature>
<gene>
    <name evidence="9" type="ORF">B0F90DRAFT_1665195</name>
</gene>
<organism evidence="9 10">
    <name type="scientific">Multifurca ochricompacta</name>
    <dbReference type="NCBI Taxonomy" id="376703"/>
    <lineage>
        <taxon>Eukaryota</taxon>
        <taxon>Fungi</taxon>
        <taxon>Dikarya</taxon>
        <taxon>Basidiomycota</taxon>
        <taxon>Agaricomycotina</taxon>
        <taxon>Agaricomycetes</taxon>
        <taxon>Russulales</taxon>
        <taxon>Russulaceae</taxon>
        <taxon>Multifurca</taxon>
    </lineage>
</organism>
<dbReference type="Proteomes" id="UP001203297">
    <property type="component" value="Unassembled WGS sequence"/>
</dbReference>
<feature type="transmembrane region" description="Helical" evidence="8">
    <location>
        <begin position="251"/>
        <end position="272"/>
    </location>
</feature>
<evidence type="ECO:0000256" key="3">
    <source>
        <dbReference type="ARBA" id="ARBA00022448"/>
    </source>
</evidence>
<dbReference type="InterPro" id="IPR036259">
    <property type="entry name" value="MFS_trans_sf"/>
</dbReference>
<dbReference type="Gene3D" id="1.20.1250.20">
    <property type="entry name" value="MFS general substrate transporter like domains"/>
    <property type="match status" value="1"/>
</dbReference>
<keyword evidence="6 8" id="KW-0072">Autophagy</keyword>
<evidence type="ECO:0000256" key="1">
    <source>
        <dbReference type="ARBA" id="ARBA00004128"/>
    </source>
</evidence>
<feature type="transmembrane region" description="Helical" evidence="8">
    <location>
        <begin position="223"/>
        <end position="245"/>
    </location>
</feature>
<feature type="transmembrane region" description="Helical" evidence="8">
    <location>
        <begin position="162"/>
        <end position="185"/>
    </location>
</feature>
<dbReference type="EMBL" id="WTXG01000002">
    <property type="protein sequence ID" value="KAI0306808.1"/>
    <property type="molecule type" value="Genomic_DNA"/>
</dbReference>
<feature type="transmembrane region" description="Helical" evidence="8">
    <location>
        <begin position="131"/>
        <end position="150"/>
    </location>
</feature>
<evidence type="ECO:0000256" key="4">
    <source>
        <dbReference type="ARBA" id="ARBA00022692"/>
    </source>
</evidence>
<sequence>MLPTLGRDDPIPVPPVLDKKEYTIPSDDAQINAPLSYDEPVVTRRELWSYCCFSLTLFQALSTAAGYDPVRGQGSSCLGVGASGKCVLPWGGGTKAVNSVVLIANGASFAIITIILTTISPAADYGSFGRWLLLGVTLISLGAQFSAMSLTRPGRWGASMAMYMTIFTTYGVTLALYTAIFPRLARHTRFSRDLRERYNRGEIPAEVYEEGESLERTRISNTITAMACVGGIVMLLLDLSLLLPLQGHADVNNYVIVMAAGYWVLTGTWWFIYQQPRPGPKLPKGERYIAIGWKRIWLALKQYKKLPYTFTYLFAYFLLADDVCIANMPSGHVQALSTTSTLVYICQNDRLNFSLLENTYLGITQLSTSFASQIVSWYAQRYWKIGPKKIFIVASIVATLVPLWGMMGIWTDKFGFHNVWEFWMYAVVFGFFQALYYSYSQTIMAELSPPGFDYMFFGLFGLSNRASSIIGPNVIQAIIDRTGNTWDGFSFLFGLCVAANLIIWLAVDVPKGRHDALRWAAGQRGTADGIYTRTGEKNEASVEGSGKS</sequence>
<name>A0AAD4QPE9_9AGAM</name>
<dbReference type="SUPFAM" id="SSF103473">
    <property type="entry name" value="MFS general substrate transporter"/>
    <property type="match status" value="1"/>
</dbReference>
<evidence type="ECO:0000256" key="7">
    <source>
        <dbReference type="ARBA" id="ARBA00023136"/>
    </source>
</evidence>
<evidence type="ECO:0000313" key="10">
    <source>
        <dbReference type="Proteomes" id="UP001203297"/>
    </source>
</evidence>
<feature type="transmembrane region" description="Helical" evidence="8">
    <location>
        <begin position="99"/>
        <end position="119"/>
    </location>
</feature>
<evidence type="ECO:0000256" key="6">
    <source>
        <dbReference type="ARBA" id="ARBA00023006"/>
    </source>
</evidence>
<dbReference type="PANTHER" id="PTHR23519:SF4">
    <property type="entry name" value="AUTOPHAGY-RELATED PROTEIN"/>
    <property type="match status" value="1"/>
</dbReference>
<evidence type="ECO:0000256" key="5">
    <source>
        <dbReference type="ARBA" id="ARBA00022989"/>
    </source>
</evidence>
<evidence type="ECO:0000256" key="2">
    <source>
        <dbReference type="ARBA" id="ARBA00006978"/>
    </source>
</evidence>
<feature type="transmembrane region" description="Helical" evidence="8">
    <location>
        <begin position="490"/>
        <end position="509"/>
    </location>
</feature>
<dbReference type="GO" id="GO:0006914">
    <property type="term" value="P:autophagy"/>
    <property type="evidence" value="ECO:0007669"/>
    <property type="project" value="UniProtKB-KW"/>
</dbReference>
<comment type="caution">
    <text evidence="8">Lacks conserved residue(s) required for the propagation of feature annotation.</text>
</comment>
<dbReference type="PANTHER" id="PTHR23519">
    <property type="entry name" value="AUTOPHAGY-RELATED PROTEIN 22"/>
    <property type="match status" value="1"/>
</dbReference>
<reference evidence="9" key="1">
    <citation type="journal article" date="2022" name="New Phytol.">
        <title>Evolutionary transition to the ectomycorrhizal habit in the genomes of a hyperdiverse lineage of mushroom-forming fungi.</title>
        <authorList>
            <person name="Looney B."/>
            <person name="Miyauchi S."/>
            <person name="Morin E."/>
            <person name="Drula E."/>
            <person name="Courty P.E."/>
            <person name="Kohler A."/>
            <person name="Kuo A."/>
            <person name="LaButti K."/>
            <person name="Pangilinan J."/>
            <person name="Lipzen A."/>
            <person name="Riley R."/>
            <person name="Andreopoulos W."/>
            <person name="He G."/>
            <person name="Johnson J."/>
            <person name="Nolan M."/>
            <person name="Tritt A."/>
            <person name="Barry K.W."/>
            <person name="Grigoriev I.V."/>
            <person name="Nagy L.G."/>
            <person name="Hibbett D."/>
            <person name="Henrissat B."/>
            <person name="Matheny P.B."/>
            <person name="Labbe J."/>
            <person name="Martin F.M."/>
        </authorList>
    </citation>
    <scope>NUCLEOTIDE SEQUENCE</scope>
    <source>
        <strain evidence="9">BPL690</strain>
    </source>
</reference>
<feature type="transmembrane region" description="Helical" evidence="8">
    <location>
        <begin position="390"/>
        <end position="410"/>
    </location>
</feature>
<accession>A0AAD4QPE9</accession>
<evidence type="ECO:0000256" key="8">
    <source>
        <dbReference type="RuleBase" id="RU363073"/>
    </source>
</evidence>
<keyword evidence="4 8" id="KW-0812">Transmembrane</keyword>
<dbReference type="GO" id="GO:0006865">
    <property type="term" value="P:amino acid transport"/>
    <property type="evidence" value="ECO:0007669"/>
    <property type="project" value="UniProtKB-KW"/>
</dbReference>
<keyword evidence="7 8" id="KW-0472">Membrane</keyword>
<dbReference type="Pfam" id="PF11700">
    <property type="entry name" value="ATG22"/>
    <property type="match status" value="1"/>
</dbReference>
<comment type="function">
    <text evidence="8">Vacuolar effluxer which mediate the efflux of amino acids resulting from autophagic degradation. The release of autophagic amino acids allows the maintenance of protein synthesis and viability during nitrogen starvation.</text>
</comment>
<protein>
    <recommendedName>
        <fullName evidence="8">Autophagy-related protein</fullName>
    </recommendedName>
</protein>
<keyword evidence="8" id="KW-0029">Amino-acid transport</keyword>
<keyword evidence="5 8" id="KW-1133">Transmembrane helix</keyword>
<comment type="similarity">
    <text evidence="2 8">Belongs to the ATG22 family.</text>
</comment>
<dbReference type="AlphaFoldDB" id="A0AAD4QPE9"/>
<keyword evidence="8" id="KW-0926">Vacuole</keyword>
<comment type="subcellular location">
    <subcellularLocation>
        <location evidence="1 8">Vacuole membrane</location>
        <topology evidence="1 8">Multi-pass membrane protein</topology>
    </subcellularLocation>
</comment>
<keyword evidence="10" id="KW-1185">Reference proteome</keyword>
<keyword evidence="3 8" id="KW-0813">Transport</keyword>